<dbReference type="Gene3D" id="2.60.120.10">
    <property type="entry name" value="Jelly Rolls"/>
    <property type="match status" value="1"/>
</dbReference>
<comment type="caution">
    <text evidence="2">The sequence shown here is derived from an EMBL/GenBank/DDBJ whole genome shotgun (WGS) entry which is preliminary data.</text>
</comment>
<evidence type="ECO:0000259" key="1">
    <source>
        <dbReference type="Pfam" id="PF07883"/>
    </source>
</evidence>
<protein>
    <submittedName>
        <fullName evidence="2">Cyclic nucleotide-binding protein</fullName>
    </submittedName>
</protein>
<dbReference type="OrthoDB" id="82049at2157"/>
<accession>A0A0W1SL30</accession>
<evidence type="ECO:0000313" key="3">
    <source>
        <dbReference type="Proteomes" id="UP000053157"/>
    </source>
</evidence>
<dbReference type="AlphaFoldDB" id="A0A0W1SL30"/>
<organism evidence="2 3">
    <name type="scientific">Haloferax profundi</name>
    <dbReference type="NCBI Taxonomy" id="1544718"/>
    <lineage>
        <taxon>Archaea</taxon>
        <taxon>Methanobacteriati</taxon>
        <taxon>Methanobacteriota</taxon>
        <taxon>Stenosarchaea group</taxon>
        <taxon>Halobacteria</taxon>
        <taxon>Halobacteriales</taxon>
        <taxon>Haloferacaceae</taxon>
        <taxon>Haloferax</taxon>
    </lineage>
</organism>
<dbReference type="EMBL" id="LOPV01000202">
    <property type="protein sequence ID" value="KTG26950.1"/>
    <property type="molecule type" value="Genomic_DNA"/>
</dbReference>
<dbReference type="InterPro" id="IPR011051">
    <property type="entry name" value="RmlC_Cupin_sf"/>
</dbReference>
<dbReference type="Proteomes" id="UP000053157">
    <property type="component" value="Unassembled WGS sequence"/>
</dbReference>
<dbReference type="RefSeq" id="WP_058572356.1">
    <property type="nucleotide sequence ID" value="NZ_LOPV01000202.1"/>
</dbReference>
<gene>
    <name evidence="2" type="ORF">AUR66_15280</name>
</gene>
<reference evidence="2 3" key="1">
    <citation type="submission" date="2015-12" db="EMBL/GenBank/DDBJ databases">
        <title>Haloferax profundi sp. nov. isolated from the Discovery deep brine-seawater interface in the Red Sea.</title>
        <authorList>
            <person name="Zhang G."/>
            <person name="Stingl U."/>
            <person name="Rashid M."/>
        </authorList>
    </citation>
    <scope>NUCLEOTIDE SEQUENCE [LARGE SCALE GENOMIC DNA]</scope>
    <source>
        <strain evidence="2 3">SB29</strain>
    </source>
</reference>
<keyword evidence="3" id="KW-1185">Reference proteome</keyword>
<dbReference type="InterPro" id="IPR014710">
    <property type="entry name" value="RmlC-like_jellyroll"/>
</dbReference>
<evidence type="ECO:0000313" key="2">
    <source>
        <dbReference type="EMBL" id="KTG26950.1"/>
    </source>
</evidence>
<name>A0A0W1SL30_9EURY</name>
<sequence>MYDRVNLSDLELHENTIADGRVRAVGYELRPKQMRPSVWVFEPGEQSTKHYQEEQEELYHVLSGRFEMAFSDDEGDETETLTLESGDVVVVSPDEVRQLTCLDAGEVFIVGAPNTKDDGVVVD</sequence>
<feature type="domain" description="Cupin type-2" evidence="1">
    <location>
        <begin position="38"/>
        <end position="101"/>
    </location>
</feature>
<dbReference type="Pfam" id="PF07883">
    <property type="entry name" value="Cupin_2"/>
    <property type="match status" value="1"/>
</dbReference>
<dbReference type="SUPFAM" id="SSF51182">
    <property type="entry name" value="RmlC-like cupins"/>
    <property type="match status" value="1"/>
</dbReference>
<dbReference type="InterPro" id="IPR013096">
    <property type="entry name" value="Cupin_2"/>
</dbReference>
<proteinExistence type="predicted"/>